<evidence type="ECO:0000313" key="3">
    <source>
        <dbReference type="Proteomes" id="UP000521872"/>
    </source>
</evidence>
<comment type="caution">
    <text evidence="2">The sequence shown here is derived from an EMBL/GenBank/DDBJ whole genome shotgun (WGS) entry which is preliminary data.</text>
</comment>
<evidence type="ECO:0000256" key="1">
    <source>
        <dbReference type="SAM" id="MobiDB-lite"/>
    </source>
</evidence>
<reference evidence="2 3" key="1">
    <citation type="submission" date="2019-12" db="EMBL/GenBank/DDBJ databases">
        <authorList>
            <person name="Floudas D."/>
            <person name="Bentzer J."/>
            <person name="Ahren D."/>
            <person name="Johansson T."/>
            <person name="Persson P."/>
            <person name="Tunlid A."/>
        </authorList>
    </citation>
    <scope>NUCLEOTIDE SEQUENCE [LARGE SCALE GENOMIC DNA]</scope>
    <source>
        <strain evidence="2 3">CBS 102.39</strain>
    </source>
</reference>
<gene>
    <name evidence="2" type="ORF">D9613_007847</name>
</gene>
<dbReference type="Proteomes" id="UP000521872">
    <property type="component" value="Unassembled WGS sequence"/>
</dbReference>
<feature type="region of interest" description="Disordered" evidence="1">
    <location>
        <begin position="1"/>
        <end position="58"/>
    </location>
</feature>
<feature type="compositionally biased region" description="Polar residues" evidence="1">
    <location>
        <begin position="175"/>
        <end position="229"/>
    </location>
</feature>
<keyword evidence="3" id="KW-1185">Reference proteome</keyword>
<organism evidence="2 3">
    <name type="scientific">Agrocybe pediades</name>
    <dbReference type="NCBI Taxonomy" id="84607"/>
    <lineage>
        <taxon>Eukaryota</taxon>
        <taxon>Fungi</taxon>
        <taxon>Dikarya</taxon>
        <taxon>Basidiomycota</taxon>
        <taxon>Agaricomycotina</taxon>
        <taxon>Agaricomycetes</taxon>
        <taxon>Agaricomycetidae</taxon>
        <taxon>Agaricales</taxon>
        <taxon>Agaricineae</taxon>
        <taxon>Strophariaceae</taxon>
        <taxon>Agrocybe</taxon>
    </lineage>
</organism>
<feature type="compositionally biased region" description="Low complexity" evidence="1">
    <location>
        <begin position="159"/>
        <end position="172"/>
    </location>
</feature>
<dbReference type="EMBL" id="JAACJL010000045">
    <property type="protein sequence ID" value="KAF4614127.1"/>
    <property type="molecule type" value="Genomic_DNA"/>
</dbReference>
<feature type="compositionally biased region" description="Basic and acidic residues" evidence="1">
    <location>
        <begin position="73"/>
        <end position="103"/>
    </location>
</feature>
<feature type="compositionally biased region" description="Basic and acidic residues" evidence="1">
    <location>
        <begin position="243"/>
        <end position="262"/>
    </location>
</feature>
<feature type="compositionally biased region" description="Polar residues" evidence="1">
    <location>
        <begin position="1"/>
        <end position="34"/>
    </location>
</feature>
<dbReference type="AlphaFoldDB" id="A0A8H4VLN2"/>
<protein>
    <submittedName>
        <fullName evidence="2">Uncharacterized protein</fullName>
    </submittedName>
</protein>
<accession>A0A8H4VLN2</accession>
<feature type="region of interest" description="Disordered" evidence="1">
    <location>
        <begin position="73"/>
        <end position="332"/>
    </location>
</feature>
<proteinExistence type="predicted"/>
<name>A0A8H4VLN2_9AGAR</name>
<sequence>MTSVPENMNATHASGAQPTVNPSTAPKDTSNSTGPAGGDSSYPEQKHAGRVGLGPNYRAGATLEDKIKGLKEELKGKVTHKPELVEHGRELISGEERRKKLTGEDEPNPFQAADEEKKKEESKASDGQTGIPAGPVPHDQNKPQPKTATGHSVPVDANPQSGSQQTPSQSGQVGHGSQNQNQGLPHSDVPVSSNNNQSGTHNSSSNHNQSFPAGQTDYQPSSETGSTGHHVQLPPDNRSPSHSRQETDKYPSSNERTDDKPSSRLFQSESDADPSSGAGPKANPFGMAVNGGHGKGAMEQAATVAPEGTHAAEKQRQGNNVNFTVDAPSARQ</sequence>
<feature type="compositionally biased region" description="Basic and acidic residues" evidence="1">
    <location>
        <begin position="114"/>
        <end position="124"/>
    </location>
</feature>
<evidence type="ECO:0000313" key="2">
    <source>
        <dbReference type="EMBL" id="KAF4614127.1"/>
    </source>
</evidence>